<dbReference type="PANTHER" id="PTHR23004">
    <property type="entry name" value="DOUBLECORTIN DOMAIN CONTAINING 2"/>
    <property type="match status" value="1"/>
</dbReference>
<comment type="caution">
    <text evidence="4">The sequence shown here is derived from an EMBL/GenBank/DDBJ whole genome shotgun (WGS) entry which is preliminary data.</text>
</comment>
<reference evidence="4" key="1">
    <citation type="submission" date="2021-02" db="EMBL/GenBank/DDBJ databases">
        <authorList>
            <person name="Nowell W R."/>
        </authorList>
    </citation>
    <scope>NUCLEOTIDE SEQUENCE</scope>
</reference>
<dbReference type="Gene3D" id="3.10.20.230">
    <property type="entry name" value="Doublecortin domain"/>
    <property type="match status" value="2"/>
</dbReference>
<organism evidence="4 5">
    <name type="scientific">Rotaria socialis</name>
    <dbReference type="NCBI Taxonomy" id="392032"/>
    <lineage>
        <taxon>Eukaryota</taxon>
        <taxon>Metazoa</taxon>
        <taxon>Spiralia</taxon>
        <taxon>Gnathifera</taxon>
        <taxon>Rotifera</taxon>
        <taxon>Eurotatoria</taxon>
        <taxon>Bdelloidea</taxon>
        <taxon>Philodinida</taxon>
        <taxon>Philodinidae</taxon>
        <taxon>Rotaria</taxon>
    </lineage>
</organism>
<dbReference type="SMART" id="SM00537">
    <property type="entry name" value="DCX"/>
    <property type="match status" value="2"/>
</dbReference>
<dbReference type="SMART" id="SM01017">
    <property type="entry name" value="Arrestin_C"/>
    <property type="match status" value="1"/>
</dbReference>
<dbReference type="Gene3D" id="2.60.40.640">
    <property type="match status" value="2"/>
</dbReference>
<dbReference type="PROSITE" id="PS50309">
    <property type="entry name" value="DC"/>
    <property type="match status" value="2"/>
</dbReference>
<feature type="region of interest" description="Disordered" evidence="2">
    <location>
        <begin position="388"/>
        <end position="527"/>
    </location>
</feature>
<accession>A0A819X463</accession>
<feature type="domain" description="Doublecortin" evidence="3">
    <location>
        <begin position="32"/>
        <end position="115"/>
    </location>
</feature>
<keyword evidence="5" id="KW-1185">Reference proteome</keyword>
<name>A0A819X463_9BILA</name>
<sequence>MITEYDPHHGQNDSQQQQQQQQQRASTLEHGRAIKLMRNGDSFFPGRSFVINQRKYPMLDVLLDDASQALRANFGAVRCIYTPKSGTRLHDISELEDHRTYVASGGEKFKKLHYLDIADGKRVQSKERGQYRLPPVRRFDVEGRALKLSRSENVIIYAYRNGDPLTLPSKVLLVKPTLQNWESVLDEVTRKVSLSYSAVLKLYAMNGELITSAQQLEFNGMYVAAGKERFKRIEYPDPKSISPNSSPKMSRKSQKYLVNFCSDRARIRLSTRQTRLEDYNDNHPPPDMLHSIQHRYTRSDGTNTHTTTANSHGSVEHGGQRRPVREEYDFFNNKPQQHRRGPTKETDLDRDDGGIYKGRLNHREHVREIDETHDTKVDLPVDYREVETVEDENLFGNAGKTPRRHHQPPSQPKSNRNFTDSPQRSPPPPLLPSLRSVKTPPKTYEDHHDDDDKINNRFGMNNGHHQKNNHHDNTNGKGFDDDYQRHTPPAPLPIDDGIIHDQNEQQMSHSTHHKPLGSPSSQPNRDNENHAATVIQSHVRGYISRKHSHIEKQRNTDKLINNHDQQQREAHKHEENKLNQHYHESQPNESLDNTIEPLADLTVERAIREALNMGANGSSEIQVSFNRPNLFYFAGEQIAGNISFQNTENKLELDAIFLECVGELGYSTQEVRHHRDANGNQQTEHYTKYHQVPFLKSRVSIVQPEYGQREIILYRGQYSWPFQFVLPNQLPPSLIPSTTTYPYVKYYARIVLDKPWYKPNAKQVYPLTIFPRVDLRYVPGGQQQVSFSNENRKKIRLQGYLMRGGILSGETLSIHIRLDNPKRSEIKRIKATLIQHRQVARSYHAETICRLDLPDLREFNGKELQRNFDLVLPEIRMSPTYTYMSQYLNQTLGISIRYELILDVKVRGLFTDFKVSIPIIVGTEQISAEQQPFRQPINNPIEMPTASAPVFDYEELPPSYDTVVMNQKI</sequence>
<dbReference type="Pfam" id="PF00339">
    <property type="entry name" value="Arrestin_N"/>
    <property type="match status" value="1"/>
</dbReference>
<dbReference type="GO" id="GO:0035556">
    <property type="term" value="P:intracellular signal transduction"/>
    <property type="evidence" value="ECO:0007669"/>
    <property type="project" value="InterPro"/>
</dbReference>
<dbReference type="GO" id="GO:0005815">
    <property type="term" value="C:microtubule organizing center"/>
    <property type="evidence" value="ECO:0007669"/>
    <property type="project" value="TreeGrafter"/>
</dbReference>
<dbReference type="EMBL" id="CAJOBP010000168">
    <property type="protein sequence ID" value="CAF4134253.1"/>
    <property type="molecule type" value="Genomic_DNA"/>
</dbReference>
<dbReference type="InterPro" id="IPR011021">
    <property type="entry name" value="Arrestin-like_N"/>
</dbReference>
<gene>
    <name evidence="4" type="ORF">UJA718_LOCUS2450</name>
</gene>
<dbReference type="Proteomes" id="UP000663873">
    <property type="component" value="Unassembled WGS sequence"/>
</dbReference>
<evidence type="ECO:0000256" key="2">
    <source>
        <dbReference type="SAM" id="MobiDB-lite"/>
    </source>
</evidence>
<dbReference type="InterPro" id="IPR003533">
    <property type="entry name" value="Doublecortin_dom"/>
</dbReference>
<feature type="compositionally biased region" description="Basic and acidic residues" evidence="2">
    <location>
        <begin position="342"/>
        <end position="354"/>
    </location>
</feature>
<dbReference type="PANTHER" id="PTHR23004:SF11">
    <property type="entry name" value="PROTEIN RPI-1"/>
    <property type="match status" value="1"/>
</dbReference>
<feature type="compositionally biased region" description="Basic and acidic residues" evidence="2">
    <location>
        <begin position="1"/>
        <end position="11"/>
    </location>
</feature>
<feature type="compositionally biased region" description="Basic and acidic residues" evidence="2">
    <location>
        <begin position="314"/>
        <end position="328"/>
    </location>
</feature>
<feature type="compositionally biased region" description="Basic and acidic residues" evidence="2">
    <location>
        <begin position="361"/>
        <end position="373"/>
    </location>
</feature>
<dbReference type="Pfam" id="PF00612">
    <property type="entry name" value="IQ"/>
    <property type="match status" value="1"/>
</dbReference>
<protein>
    <recommendedName>
        <fullName evidence="3">Doublecortin domain-containing protein</fullName>
    </recommendedName>
</protein>
<dbReference type="SUPFAM" id="SSF81296">
    <property type="entry name" value="E set domains"/>
    <property type="match status" value="2"/>
</dbReference>
<dbReference type="SUPFAM" id="SSF89837">
    <property type="entry name" value="Doublecortin (DC)"/>
    <property type="match status" value="2"/>
</dbReference>
<feature type="region of interest" description="Disordered" evidence="2">
    <location>
        <begin position="298"/>
        <end position="373"/>
    </location>
</feature>
<evidence type="ECO:0000313" key="4">
    <source>
        <dbReference type="EMBL" id="CAF4134253.1"/>
    </source>
</evidence>
<proteinExistence type="inferred from homology"/>
<comment type="similarity">
    <text evidence="1">Belongs to the arrestin family.</text>
</comment>
<dbReference type="AlphaFoldDB" id="A0A819X463"/>
<dbReference type="GO" id="GO:0005874">
    <property type="term" value="C:microtubule"/>
    <property type="evidence" value="ECO:0007669"/>
    <property type="project" value="TreeGrafter"/>
</dbReference>
<dbReference type="InterPro" id="IPR036572">
    <property type="entry name" value="Doublecortin_dom_sf"/>
</dbReference>
<dbReference type="Pfam" id="PF03607">
    <property type="entry name" value="DCX"/>
    <property type="match status" value="2"/>
</dbReference>
<dbReference type="InterPro" id="IPR011022">
    <property type="entry name" value="Arrestin_C-like"/>
</dbReference>
<evidence type="ECO:0000256" key="1">
    <source>
        <dbReference type="ARBA" id="ARBA00005298"/>
    </source>
</evidence>
<dbReference type="SMART" id="SM00015">
    <property type="entry name" value="IQ"/>
    <property type="match status" value="1"/>
</dbReference>
<dbReference type="InterPro" id="IPR000048">
    <property type="entry name" value="IQ_motif_EF-hand-BS"/>
</dbReference>
<feature type="compositionally biased region" description="Basic and acidic residues" evidence="2">
    <location>
        <begin position="469"/>
        <end position="485"/>
    </location>
</feature>
<dbReference type="InterPro" id="IPR014756">
    <property type="entry name" value="Ig_E-set"/>
</dbReference>
<dbReference type="InterPro" id="IPR014752">
    <property type="entry name" value="Arrestin-like_C"/>
</dbReference>
<feature type="region of interest" description="Disordered" evidence="2">
    <location>
        <begin position="1"/>
        <end position="28"/>
    </location>
</feature>
<feature type="compositionally biased region" description="Basic and acidic residues" evidence="2">
    <location>
        <begin position="443"/>
        <end position="455"/>
    </location>
</feature>
<feature type="compositionally biased region" description="Polar residues" evidence="2">
    <location>
        <begin position="299"/>
        <end position="313"/>
    </location>
</feature>
<dbReference type="PROSITE" id="PS50096">
    <property type="entry name" value="IQ"/>
    <property type="match status" value="1"/>
</dbReference>
<evidence type="ECO:0000259" key="3">
    <source>
        <dbReference type="PROSITE" id="PS50309"/>
    </source>
</evidence>
<evidence type="ECO:0000313" key="5">
    <source>
        <dbReference type="Proteomes" id="UP000663873"/>
    </source>
</evidence>
<feature type="domain" description="Doublecortin" evidence="3">
    <location>
        <begin position="154"/>
        <end position="236"/>
    </location>
</feature>
<dbReference type="Pfam" id="PF02752">
    <property type="entry name" value="Arrestin_C"/>
    <property type="match status" value="1"/>
</dbReference>